<keyword evidence="1" id="KW-0812">Transmembrane</keyword>
<reference evidence="2" key="2">
    <citation type="journal article" date="2024" name="Plant">
        <title>Genomic evolution and insights into agronomic trait innovations of Sesamum species.</title>
        <authorList>
            <person name="Miao H."/>
            <person name="Wang L."/>
            <person name="Qu L."/>
            <person name="Liu H."/>
            <person name="Sun Y."/>
            <person name="Le M."/>
            <person name="Wang Q."/>
            <person name="Wei S."/>
            <person name="Zheng Y."/>
            <person name="Lin W."/>
            <person name="Duan Y."/>
            <person name="Cao H."/>
            <person name="Xiong S."/>
            <person name="Wang X."/>
            <person name="Wei L."/>
            <person name="Li C."/>
            <person name="Ma Q."/>
            <person name="Ju M."/>
            <person name="Zhao R."/>
            <person name="Li G."/>
            <person name="Mu C."/>
            <person name="Tian Q."/>
            <person name="Mei H."/>
            <person name="Zhang T."/>
            <person name="Gao T."/>
            <person name="Zhang H."/>
        </authorList>
    </citation>
    <scope>NUCLEOTIDE SEQUENCE</scope>
    <source>
        <strain evidence="2">KEN8</strain>
    </source>
</reference>
<dbReference type="PANTHER" id="PTHR46666">
    <property type="entry name" value="60S RIBOSOMAL L18A-LIKE PROTEIN"/>
    <property type="match status" value="1"/>
</dbReference>
<evidence type="ECO:0000256" key="1">
    <source>
        <dbReference type="SAM" id="Phobius"/>
    </source>
</evidence>
<feature type="transmembrane region" description="Helical" evidence="1">
    <location>
        <begin position="76"/>
        <end position="98"/>
    </location>
</feature>
<name>A0AAW2NU64_9LAMI</name>
<keyword evidence="1" id="KW-0472">Membrane</keyword>
<evidence type="ECO:0000313" key="2">
    <source>
        <dbReference type="EMBL" id="KAL0346726.1"/>
    </source>
</evidence>
<dbReference type="PANTHER" id="PTHR46666:SF2">
    <property type="entry name" value="60S RIBOSOMAL L18A-LIKE PROTEIN"/>
    <property type="match status" value="1"/>
</dbReference>
<reference evidence="2" key="1">
    <citation type="submission" date="2020-06" db="EMBL/GenBank/DDBJ databases">
        <authorList>
            <person name="Li T."/>
            <person name="Hu X."/>
            <person name="Zhang T."/>
            <person name="Song X."/>
            <person name="Zhang H."/>
            <person name="Dai N."/>
            <person name="Sheng W."/>
            <person name="Hou X."/>
            <person name="Wei L."/>
        </authorList>
    </citation>
    <scope>NUCLEOTIDE SEQUENCE</scope>
    <source>
        <strain evidence="2">KEN8</strain>
        <tissue evidence="2">Leaf</tissue>
    </source>
</reference>
<accession>A0AAW2NU64</accession>
<dbReference type="EMBL" id="JACGWM010000010">
    <property type="protein sequence ID" value="KAL0346726.1"/>
    <property type="molecule type" value="Genomic_DNA"/>
</dbReference>
<comment type="caution">
    <text evidence="2">The sequence shown here is derived from an EMBL/GenBank/DDBJ whole genome shotgun (WGS) entry which is preliminary data.</text>
</comment>
<sequence length="123" mass="14243">MLEENTMKSALLGREGFGAYKPLKLHVCNKCKTLAYIIEQKADGMDREKGKHTLSEMTKSHNWGYMTDLFGCGIGWFSQVSVGFLVPLMWYHATILYFGNYYRKDPRNEQDLPPPRLLPWHAL</sequence>
<gene>
    <name evidence="2" type="ORF">Scaly_1688600</name>
</gene>
<proteinExistence type="predicted"/>
<dbReference type="AlphaFoldDB" id="A0AAW2NU64"/>
<protein>
    <submittedName>
        <fullName evidence="2">Uncharacterized protein</fullName>
    </submittedName>
</protein>
<organism evidence="2">
    <name type="scientific">Sesamum calycinum</name>
    <dbReference type="NCBI Taxonomy" id="2727403"/>
    <lineage>
        <taxon>Eukaryota</taxon>
        <taxon>Viridiplantae</taxon>
        <taxon>Streptophyta</taxon>
        <taxon>Embryophyta</taxon>
        <taxon>Tracheophyta</taxon>
        <taxon>Spermatophyta</taxon>
        <taxon>Magnoliopsida</taxon>
        <taxon>eudicotyledons</taxon>
        <taxon>Gunneridae</taxon>
        <taxon>Pentapetalae</taxon>
        <taxon>asterids</taxon>
        <taxon>lamiids</taxon>
        <taxon>Lamiales</taxon>
        <taxon>Pedaliaceae</taxon>
        <taxon>Sesamum</taxon>
    </lineage>
</organism>
<keyword evidence="1" id="KW-1133">Transmembrane helix</keyword>